<feature type="region of interest" description="Disordered" evidence="3">
    <location>
        <begin position="1"/>
        <end position="29"/>
    </location>
</feature>
<gene>
    <name evidence="5" type="ORF">TSPGSL018_31569</name>
</gene>
<dbReference type="SMART" id="SM00054">
    <property type="entry name" value="EFh"/>
    <property type="match status" value="2"/>
</dbReference>
<dbReference type="InterPro" id="IPR018247">
    <property type="entry name" value="EF_Hand_1_Ca_BS"/>
</dbReference>
<dbReference type="Gene3D" id="1.10.238.10">
    <property type="entry name" value="EF-hand"/>
    <property type="match status" value="1"/>
</dbReference>
<organism evidence="5">
    <name type="scientific">Tetraselmis sp. GSL018</name>
    <dbReference type="NCBI Taxonomy" id="582737"/>
    <lineage>
        <taxon>Eukaryota</taxon>
        <taxon>Viridiplantae</taxon>
        <taxon>Chlorophyta</taxon>
        <taxon>core chlorophytes</taxon>
        <taxon>Chlorodendrophyceae</taxon>
        <taxon>Chlorodendrales</taxon>
        <taxon>Chlorodendraceae</taxon>
        <taxon>Tetraselmis</taxon>
    </lineage>
</organism>
<dbReference type="AlphaFoldDB" id="A0A061QLU5"/>
<evidence type="ECO:0000256" key="1">
    <source>
        <dbReference type="ARBA" id="ARBA00022737"/>
    </source>
</evidence>
<dbReference type="PROSITE" id="PS00018">
    <property type="entry name" value="EF_HAND_1"/>
    <property type="match status" value="2"/>
</dbReference>
<evidence type="ECO:0000256" key="2">
    <source>
        <dbReference type="ARBA" id="ARBA00022837"/>
    </source>
</evidence>
<feature type="compositionally biased region" description="Low complexity" evidence="3">
    <location>
        <begin position="15"/>
        <end position="26"/>
    </location>
</feature>
<proteinExistence type="predicted"/>
<protein>
    <submittedName>
        <fullName evidence="5">Ef hand family protein</fullName>
    </submittedName>
</protein>
<feature type="domain" description="EF-hand" evidence="4">
    <location>
        <begin position="117"/>
        <end position="152"/>
    </location>
</feature>
<dbReference type="PANTHER" id="PTHR23048:SF0">
    <property type="entry name" value="CALMODULIN LIKE 3"/>
    <property type="match status" value="1"/>
</dbReference>
<feature type="region of interest" description="Disordered" evidence="3">
    <location>
        <begin position="268"/>
        <end position="309"/>
    </location>
</feature>
<evidence type="ECO:0000259" key="4">
    <source>
        <dbReference type="PROSITE" id="PS50222"/>
    </source>
</evidence>
<reference evidence="5" key="1">
    <citation type="submission" date="2014-05" db="EMBL/GenBank/DDBJ databases">
        <title>The transcriptome of the halophilic microalga Tetraselmis sp. GSL018 isolated from the Great Salt Lake, Utah.</title>
        <authorList>
            <person name="Jinkerson R.E."/>
            <person name="D'Adamo S."/>
            <person name="Posewitz M.C."/>
        </authorList>
    </citation>
    <scope>NUCLEOTIDE SEQUENCE</scope>
    <source>
        <strain evidence="5">GSL018</strain>
    </source>
</reference>
<name>A0A061QLU5_9CHLO</name>
<dbReference type="GO" id="GO:0016460">
    <property type="term" value="C:myosin II complex"/>
    <property type="evidence" value="ECO:0007669"/>
    <property type="project" value="TreeGrafter"/>
</dbReference>
<dbReference type="GO" id="GO:0005509">
    <property type="term" value="F:calcium ion binding"/>
    <property type="evidence" value="ECO:0007669"/>
    <property type="project" value="InterPro"/>
</dbReference>
<dbReference type="FunFam" id="1.10.238.10:FF:000178">
    <property type="entry name" value="Calmodulin-2 A"/>
    <property type="match status" value="1"/>
</dbReference>
<keyword evidence="2" id="KW-0106">Calcium</keyword>
<sequence>MHEQLTTESAQGLVFSPSSSFSSSSPEANKQGALYRLTKDIIRINRGQRKKEAVFEAGTVEEAAKQGLGGIRLENVVASLVHDYVKPNLKYGVDQNHNISKWLRKRGKPEKYELNELQLAQLKESFELMDTDGSGSIDESELRDCLKILGVNLTKSEIKAIFLEVDADGSGSIEYNEFLLLMTKAWEVSIGKGSTSSSMNDSFDNFQAASSSYRRTRLLNSILQSDVEQTQQMVEKFFGFKEKELEMKRQFISKAEARFERKELRRREREMPRYEAGRGAAPPAGPRRRGGAARRGAAAPAQRRGREGVAPRCGVLRARLWPGPPARCDVAGEDDQAAVARIPRAG</sequence>
<accession>A0A061QLU5</accession>
<evidence type="ECO:0000256" key="3">
    <source>
        <dbReference type="SAM" id="MobiDB-lite"/>
    </source>
</evidence>
<dbReference type="PROSITE" id="PS50222">
    <property type="entry name" value="EF_HAND_2"/>
    <property type="match status" value="2"/>
</dbReference>
<dbReference type="InterPro" id="IPR050230">
    <property type="entry name" value="CALM/Myosin/TropC-like"/>
</dbReference>
<feature type="domain" description="EF-hand" evidence="4">
    <location>
        <begin position="153"/>
        <end position="188"/>
    </location>
</feature>
<evidence type="ECO:0000313" key="5">
    <source>
        <dbReference type="EMBL" id="JAC59361.1"/>
    </source>
</evidence>
<dbReference type="PANTHER" id="PTHR23048">
    <property type="entry name" value="MYOSIN LIGHT CHAIN 1, 3"/>
    <property type="match status" value="1"/>
</dbReference>
<dbReference type="InterPro" id="IPR011992">
    <property type="entry name" value="EF-hand-dom_pair"/>
</dbReference>
<feature type="compositionally biased region" description="Polar residues" evidence="3">
    <location>
        <begin position="1"/>
        <end position="10"/>
    </location>
</feature>
<dbReference type="SUPFAM" id="SSF47473">
    <property type="entry name" value="EF-hand"/>
    <property type="match status" value="1"/>
</dbReference>
<dbReference type="EMBL" id="GBEZ01028021">
    <property type="protein sequence ID" value="JAC59361.1"/>
    <property type="molecule type" value="Transcribed_RNA"/>
</dbReference>
<dbReference type="InterPro" id="IPR002048">
    <property type="entry name" value="EF_hand_dom"/>
</dbReference>
<dbReference type="CDD" id="cd00051">
    <property type="entry name" value="EFh"/>
    <property type="match status" value="1"/>
</dbReference>
<keyword evidence="1" id="KW-0677">Repeat</keyword>
<dbReference type="Pfam" id="PF13499">
    <property type="entry name" value="EF-hand_7"/>
    <property type="match status" value="1"/>
</dbReference>